<dbReference type="SUPFAM" id="SSF52540">
    <property type="entry name" value="P-loop containing nucleoside triphosphate hydrolases"/>
    <property type="match status" value="1"/>
</dbReference>
<keyword evidence="12" id="KW-1185">Reference proteome</keyword>
<dbReference type="InterPro" id="IPR045028">
    <property type="entry name" value="DinG/Rad3-like"/>
</dbReference>
<feature type="compositionally biased region" description="Basic residues" evidence="9">
    <location>
        <begin position="113"/>
        <end position="123"/>
    </location>
</feature>
<keyword evidence="4" id="KW-0347">Helicase</keyword>
<protein>
    <submittedName>
        <fullName evidence="11">Fanconi anemia group J protein</fullName>
    </submittedName>
</protein>
<keyword evidence="6" id="KW-0408">Iron</keyword>
<dbReference type="InterPro" id="IPR006555">
    <property type="entry name" value="ATP-dep_Helicase_C"/>
</dbReference>
<feature type="region of interest" description="Disordered" evidence="9">
    <location>
        <begin position="109"/>
        <end position="134"/>
    </location>
</feature>
<reference evidence="11" key="1">
    <citation type="journal article" date="2022" name="bioRxiv">
        <title>Genomics of Preaxostyla Flagellates Illuminates Evolutionary Transitions and the Path Towards Mitochondrial Loss.</title>
        <authorList>
            <person name="Novak L.V.F."/>
            <person name="Treitli S.C."/>
            <person name="Pyrih J."/>
            <person name="Halakuc P."/>
            <person name="Pipaliya S.V."/>
            <person name="Vacek V."/>
            <person name="Brzon O."/>
            <person name="Soukal P."/>
            <person name="Eme L."/>
            <person name="Dacks J.B."/>
            <person name="Karnkowska A."/>
            <person name="Elias M."/>
            <person name="Hampl V."/>
        </authorList>
    </citation>
    <scope>NUCLEOTIDE SEQUENCE</scope>
    <source>
        <strain evidence="11">RCP-MX</strain>
    </source>
</reference>
<keyword evidence="1" id="KW-0479">Metal-binding</keyword>
<dbReference type="PANTHER" id="PTHR11472">
    <property type="entry name" value="DNA REPAIR DEAD HELICASE RAD3/XP-D SUBFAMILY MEMBER"/>
    <property type="match status" value="1"/>
</dbReference>
<organism evidence="11 12">
    <name type="scientific">Paratrimastix pyriformis</name>
    <dbReference type="NCBI Taxonomy" id="342808"/>
    <lineage>
        <taxon>Eukaryota</taxon>
        <taxon>Metamonada</taxon>
        <taxon>Preaxostyla</taxon>
        <taxon>Paratrimastigidae</taxon>
        <taxon>Paratrimastix</taxon>
    </lineage>
</organism>
<dbReference type="Pfam" id="PF13307">
    <property type="entry name" value="Helicase_C_2"/>
    <property type="match status" value="2"/>
</dbReference>
<evidence type="ECO:0000256" key="3">
    <source>
        <dbReference type="ARBA" id="ARBA00022801"/>
    </source>
</evidence>
<dbReference type="InterPro" id="IPR006554">
    <property type="entry name" value="Helicase-like_DEXD_c2"/>
</dbReference>
<feature type="region of interest" description="Disordered" evidence="9">
    <location>
        <begin position="481"/>
        <end position="517"/>
    </location>
</feature>
<evidence type="ECO:0000256" key="6">
    <source>
        <dbReference type="ARBA" id="ARBA00023004"/>
    </source>
</evidence>
<comment type="caution">
    <text evidence="11">The sequence shown here is derived from an EMBL/GenBank/DDBJ whole genome shotgun (WGS) entry which is preliminary data.</text>
</comment>
<dbReference type="InterPro" id="IPR010614">
    <property type="entry name" value="RAD3-like_helicase_DEAD"/>
</dbReference>
<evidence type="ECO:0000313" key="12">
    <source>
        <dbReference type="Proteomes" id="UP001141327"/>
    </source>
</evidence>
<name>A0ABQ8UHN5_9EUKA</name>
<evidence type="ECO:0000256" key="4">
    <source>
        <dbReference type="ARBA" id="ARBA00022806"/>
    </source>
</evidence>
<sequence length="792" mass="86598">MSSSHGVTRQISGFSVNFPYQPYPAQMSLMDRMLKALARHCNVLLESPTGSGKTMAILCASLAWQAHMKSLLLAEKPPASVEEETAPIDIEDADPTWDDDEEGIELLADVRKTGHGPKRKAKKEPKPSSRPPRVPQIYYLTRTHGLSWHRVVVRELKRSGYNPRMCILGSREHYCINPLVSGRPNKSVEWSAPFPRRFDPKRLLAEHKCRYHRGAVRLAGMPTFTQHCWDIEALVSQGKAHWGCPYFAARQLALEAELIICPYNYLLDPKIRAAMAISIKEAVLIFDEAHREAASYHFDLRLLEDAARELEPLSAGPAHRREPRYEAMLSIAGLEFVSLVQRAGVQTAAELSPLKELVGDLSAAVRPPPPEQAEPPQGWMPLCPPGMDVPLRVAPHPPHPPTRRIHGPAAHLPRVCAGLLNVLLLLMTEGYRHAPGYEMVLTKAADWRARDVLVPQISIFSLSPAIAFEALRAARSVILASGTLPPPPRRHPAATPPPPRRHPAATPPPPRRHPAATTGQHLDAEFPLQLEADHVIGRDQVWIGAIRNDTRRAPINTTHGKADQPQVQDGIGETILQLAAAIPHGMLCFFPSYGMLAKFIGRWREAGIWGQLQARKALFVEPQGDVGDLLGRFKAAVDASARATRTATILGNDDPGLEEPPDDGPATSLEDGAMGATHHPAAHPKRPPAGHLAAAAPKRGRGGRAGDDDGEGNAAGGALLFAVCRGKVSEGIDFADEYARGVVVVGIPYPNLKSVEVELKRQYNDRLLHKPILAAPPSAPGGPRRHECDPYR</sequence>
<dbReference type="PROSITE" id="PS51193">
    <property type="entry name" value="HELICASE_ATP_BIND_2"/>
    <property type="match status" value="1"/>
</dbReference>
<keyword evidence="3" id="KW-0378">Hydrolase</keyword>
<evidence type="ECO:0000256" key="9">
    <source>
        <dbReference type="SAM" id="MobiDB-lite"/>
    </source>
</evidence>
<evidence type="ECO:0000259" key="10">
    <source>
        <dbReference type="PROSITE" id="PS51193"/>
    </source>
</evidence>
<dbReference type="Proteomes" id="UP001141327">
    <property type="component" value="Unassembled WGS sequence"/>
</dbReference>
<keyword evidence="2" id="KW-0547">Nucleotide-binding</keyword>
<feature type="region of interest" description="Disordered" evidence="9">
    <location>
        <begin position="772"/>
        <end position="792"/>
    </location>
</feature>
<dbReference type="SMART" id="SM00491">
    <property type="entry name" value="HELICc2"/>
    <property type="match status" value="1"/>
</dbReference>
<keyword evidence="8" id="KW-0413">Isomerase</keyword>
<keyword evidence="5" id="KW-0067">ATP-binding</keyword>
<proteinExistence type="predicted"/>
<dbReference type="Gene3D" id="3.40.50.300">
    <property type="entry name" value="P-loop containing nucleotide triphosphate hydrolases"/>
    <property type="match status" value="2"/>
</dbReference>
<evidence type="ECO:0000256" key="5">
    <source>
        <dbReference type="ARBA" id="ARBA00022840"/>
    </source>
</evidence>
<feature type="domain" description="Helicase ATP-binding" evidence="10">
    <location>
        <begin position="12"/>
        <end position="351"/>
    </location>
</feature>
<dbReference type="EMBL" id="JAPMOS010000037">
    <property type="protein sequence ID" value="KAJ4457912.1"/>
    <property type="molecule type" value="Genomic_DNA"/>
</dbReference>
<evidence type="ECO:0000256" key="1">
    <source>
        <dbReference type="ARBA" id="ARBA00022723"/>
    </source>
</evidence>
<gene>
    <name evidence="11" type="ORF">PAPYR_6431</name>
</gene>
<dbReference type="PANTHER" id="PTHR11472:SF47">
    <property type="entry name" value="FANCONI ANEMIA GROUP J PROTEIN"/>
    <property type="match status" value="1"/>
</dbReference>
<dbReference type="InterPro" id="IPR014013">
    <property type="entry name" value="Helic_SF1/SF2_ATP-bd_DinG/Rad3"/>
</dbReference>
<dbReference type="InterPro" id="IPR027417">
    <property type="entry name" value="P-loop_NTPase"/>
</dbReference>
<dbReference type="Pfam" id="PF06733">
    <property type="entry name" value="DEAD_2"/>
    <property type="match status" value="1"/>
</dbReference>
<accession>A0ABQ8UHN5</accession>
<dbReference type="SMART" id="SM00488">
    <property type="entry name" value="DEXDc2"/>
    <property type="match status" value="1"/>
</dbReference>
<feature type="region of interest" description="Disordered" evidence="9">
    <location>
        <begin position="647"/>
        <end position="710"/>
    </location>
</feature>
<evidence type="ECO:0000313" key="11">
    <source>
        <dbReference type="EMBL" id="KAJ4457912.1"/>
    </source>
</evidence>
<keyword evidence="7" id="KW-0411">Iron-sulfur</keyword>
<evidence type="ECO:0000256" key="2">
    <source>
        <dbReference type="ARBA" id="ARBA00022741"/>
    </source>
</evidence>
<evidence type="ECO:0000256" key="8">
    <source>
        <dbReference type="ARBA" id="ARBA00023235"/>
    </source>
</evidence>
<evidence type="ECO:0000256" key="7">
    <source>
        <dbReference type="ARBA" id="ARBA00023014"/>
    </source>
</evidence>